<evidence type="ECO:0000313" key="2">
    <source>
        <dbReference type="EMBL" id="THD71785.1"/>
    </source>
</evidence>
<dbReference type="PRINTS" id="PR00598">
    <property type="entry name" value="HTHMARR"/>
</dbReference>
<dbReference type="PANTHER" id="PTHR33164">
    <property type="entry name" value="TRANSCRIPTIONAL REGULATOR, MARR FAMILY"/>
    <property type="match status" value="1"/>
</dbReference>
<feature type="domain" description="HTH marR-type" evidence="1">
    <location>
        <begin position="16"/>
        <end position="152"/>
    </location>
</feature>
<evidence type="ECO:0000259" key="1">
    <source>
        <dbReference type="PROSITE" id="PS50995"/>
    </source>
</evidence>
<keyword evidence="3" id="KW-1185">Reference proteome</keyword>
<dbReference type="Proteomes" id="UP000306113">
    <property type="component" value="Unassembled WGS sequence"/>
</dbReference>
<dbReference type="Gene3D" id="1.10.10.10">
    <property type="entry name" value="Winged helix-like DNA-binding domain superfamily/Winged helix DNA-binding domain"/>
    <property type="match status" value="1"/>
</dbReference>
<dbReference type="InterPro" id="IPR000835">
    <property type="entry name" value="HTH_MarR-typ"/>
</dbReference>
<dbReference type="OrthoDB" id="511972at2"/>
<dbReference type="RefSeq" id="WP_136340431.1">
    <property type="nucleotide sequence ID" value="NZ_SSMD01000010.1"/>
</dbReference>
<dbReference type="SMART" id="SM00347">
    <property type="entry name" value="HTH_MARR"/>
    <property type="match status" value="1"/>
</dbReference>
<dbReference type="SUPFAM" id="SSF46785">
    <property type="entry name" value="Winged helix' DNA-binding domain"/>
    <property type="match status" value="1"/>
</dbReference>
<dbReference type="AlphaFoldDB" id="A0A4S3M6M6"/>
<name>A0A4S3M6M6_9RHOB</name>
<dbReference type="InterPro" id="IPR039422">
    <property type="entry name" value="MarR/SlyA-like"/>
</dbReference>
<dbReference type="InterPro" id="IPR036390">
    <property type="entry name" value="WH_DNA-bd_sf"/>
</dbReference>
<dbReference type="EMBL" id="SSMD01000010">
    <property type="protein sequence ID" value="THD71785.1"/>
    <property type="molecule type" value="Genomic_DNA"/>
</dbReference>
<evidence type="ECO:0000313" key="3">
    <source>
        <dbReference type="Proteomes" id="UP000306113"/>
    </source>
</evidence>
<protein>
    <submittedName>
        <fullName evidence="2">MarR family transcriptional regulator</fullName>
    </submittedName>
</protein>
<dbReference type="GO" id="GO:0003700">
    <property type="term" value="F:DNA-binding transcription factor activity"/>
    <property type="evidence" value="ECO:0007669"/>
    <property type="project" value="InterPro"/>
</dbReference>
<organism evidence="2 3">
    <name type="scientific">Thalassobius vesicularis</name>
    <dbReference type="NCBI Taxonomy" id="1294297"/>
    <lineage>
        <taxon>Bacteria</taxon>
        <taxon>Pseudomonadati</taxon>
        <taxon>Pseudomonadota</taxon>
        <taxon>Alphaproteobacteria</taxon>
        <taxon>Rhodobacterales</taxon>
        <taxon>Roseobacteraceae</taxon>
        <taxon>Thalassovita</taxon>
    </lineage>
</organism>
<sequence length="163" mass="18515">MEDVESTRDLDIDDLGNRLFFRLYQSANMMHKTGTRALEETRVTTQQWAIIGALARDGVEEGIAVGDLTRFLLVSRQNLTGVLSRLEALGLVERAVSPTDSRSRLIRLTEQGRTLWRNDMRQKIANFYAAALDGFSTTDKIHVIHYFDKLLQNMKRIDPDSGS</sequence>
<dbReference type="GO" id="GO:0006950">
    <property type="term" value="P:response to stress"/>
    <property type="evidence" value="ECO:0007669"/>
    <property type="project" value="TreeGrafter"/>
</dbReference>
<dbReference type="Pfam" id="PF12802">
    <property type="entry name" value="MarR_2"/>
    <property type="match status" value="1"/>
</dbReference>
<gene>
    <name evidence="2" type="ORF">E7681_16860</name>
</gene>
<dbReference type="PROSITE" id="PS50995">
    <property type="entry name" value="HTH_MARR_2"/>
    <property type="match status" value="1"/>
</dbReference>
<proteinExistence type="predicted"/>
<dbReference type="InterPro" id="IPR036388">
    <property type="entry name" value="WH-like_DNA-bd_sf"/>
</dbReference>
<dbReference type="PANTHER" id="PTHR33164:SF43">
    <property type="entry name" value="HTH-TYPE TRANSCRIPTIONAL REPRESSOR YETL"/>
    <property type="match status" value="1"/>
</dbReference>
<reference evidence="2 3" key="1">
    <citation type="submission" date="2019-04" db="EMBL/GenBank/DDBJ databases">
        <title>Draft genome sequence of Youngimonas vesicularis.</title>
        <authorList>
            <person name="Hameed A."/>
        </authorList>
    </citation>
    <scope>NUCLEOTIDE SEQUENCE [LARGE SCALE GENOMIC DNA]</scope>
    <source>
        <strain evidence="2 3">CC-AMW-E</strain>
    </source>
</reference>
<accession>A0A4S3M6M6</accession>
<comment type="caution">
    <text evidence="2">The sequence shown here is derived from an EMBL/GenBank/DDBJ whole genome shotgun (WGS) entry which is preliminary data.</text>
</comment>